<dbReference type="EMBL" id="CP024785">
    <property type="protein sequence ID" value="AUB42868.1"/>
    <property type="molecule type" value="Genomic_DNA"/>
</dbReference>
<dbReference type="CDD" id="cd02230">
    <property type="entry name" value="cupin_HP0902-like"/>
    <property type="match status" value="1"/>
</dbReference>
<organism evidence="2 3">
    <name type="scientific">Nostoc flagelliforme CCNUN1</name>
    <dbReference type="NCBI Taxonomy" id="2038116"/>
    <lineage>
        <taxon>Bacteria</taxon>
        <taxon>Bacillati</taxon>
        <taxon>Cyanobacteriota</taxon>
        <taxon>Cyanophyceae</taxon>
        <taxon>Nostocales</taxon>
        <taxon>Nostocaceae</taxon>
        <taxon>Nostoc</taxon>
    </lineage>
</organism>
<accession>A0A2K8T572</accession>
<feature type="domain" description="Cupin type-2" evidence="1">
    <location>
        <begin position="41"/>
        <end position="100"/>
    </location>
</feature>
<sequence length="115" mass="12486">MTNSITTSPSLITQLQEQIEYPSAGVLSKVLLKDNSCQYTLFCLAANTDISEHTSTRNATINVIEGRGLLTLSGEDIVLKAGVFVFMPANSPHALKAEENLTFLLTLSEKVTEIN</sequence>
<dbReference type="InterPro" id="IPR014710">
    <property type="entry name" value="RmlC-like_jellyroll"/>
</dbReference>
<keyword evidence="2" id="KW-0560">Oxidoreductase</keyword>
<name>A0A2K8T572_9NOSO</name>
<dbReference type="Gene3D" id="2.60.120.10">
    <property type="entry name" value="Jelly Rolls"/>
    <property type="match status" value="1"/>
</dbReference>
<reference evidence="2 3" key="1">
    <citation type="submission" date="2017-11" db="EMBL/GenBank/DDBJ databases">
        <title>Complete genome of a free-living desiccation-tolerant cyanobacterium and its photosynthetic adaptation to extreme terrestrial habitat.</title>
        <authorList>
            <person name="Shang J."/>
        </authorList>
    </citation>
    <scope>NUCLEOTIDE SEQUENCE [LARGE SCALE GENOMIC DNA]</scope>
    <source>
        <strain evidence="2 3">CCNUN1</strain>
    </source>
</reference>
<keyword evidence="2" id="KW-0223">Dioxygenase</keyword>
<dbReference type="GO" id="GO:0051213">
    <property type="term" value="F:dioxygenase activity"/>
    <property type="evidence" value="ECO:0007669"/>
    <property type="project" value="UniProtKB-KW"/>
</dbReference>
<evidence type="ECO:0000259" key="1">
    <source>
        <dbReference type="Pfam" id="PF07883"/>
    </source>
</evidence>
<dbReference type="AlphaFoldDB" id="A0A2K8T572"/>
<dbReference type="InterPro" id="IPR013096">
    <property type="entry name" value="Cupin_2"/>
</dbReference>
<dbReference type="KEGG" id="nfl:COO91_09017"/>
<evidence type="ECO:0000313" key="2">
    <source>
        <dbReference type="EMBL" id="AUB42868.1"/>
    </source>
</evidence>
<dbReference type="SUPFAM" id="SSF51182">
    <property type="entry name" value="RmlC-like cupins"/>
    <property type="match status" value="1"/>
</dbReference>
<dbReference type="InterPro" id="IPR011051">
    <property type="entry name" value="RmlC_Cupin_sf"/>
</dbReference>
<dbReference type="Pfam" id="PF07883">
    <property type="entry name" value="Cupin_2"/>
    <property type="match status" value="1"/>
</dbReference>
<proteinExistence type="predicted"/>
<dbReference type="RefSeq" id="WP_100902742.1">
    <property type="nucleotide sequence ID" value="NZ_CAWNNC010000001.1"/>
</dbReference>
<dbReference type="PANTHER" id="PTHR37694:SF1">
    <property type="entry name" value="SLR8022 PROTEIN"/>
    <property type="match status" value="1"/>
</dbReference>
<protein>
    <submittedName>
        <fullName evidence="2">Cupin domain protein related to quercetin dioxygenase</fullName>
    </submittedName>
</protein>
<evidence type="ECO:0000313" key="3">
    <source>
        <dbReference type="Proteomes" id="UP000232003"/>
    </source>
</evidence>
<keyword evidence="3" id="KW-1185">Reference proteome</keyword>
<dbReference type="OrthoDB" id="510157at2"/>
<dbReference type="PANTHER" id="PTHR37694">
    <property type="entry name" value="SLR8022 PROTEIN"/>
    <property type="match status" value="1"/>
</dbReference>
<dbReference type="Proteomes" id="UP000232003">
    <property type="component" value="Chromosome"/>
</dbReference>
<gene>
    <name evidence="2" type="ORF">COO91_09017</name>
</gene>